<evidence type="ECO:0000256" key="2">
    <source>
        <dbReference type="SAM" id="SignalP"/>
    </source>
</evidence>
<dbReference type="HOGENOM" id="CLU_555355_0_0_11"/>
<proteinExistence type="predicted"/>
<accession>H8GAP1</accession>
<keyword evidence="1 2" id="KW-0732">Signal</keyword>
<dbReference type="GO" id="GO:0006580">
    <property type="term" value="P:ethanolamine metabolic process"/>
    <property type="evidence" value="ECO:0007669"/>
    <property type="project" value="TreeGrafter"/>
</dbReference>
<sequence length="468" mass="51451">MLRTARRSVVPAALLALVAPLGVTPAHAAPTPSWQNLSAALHDHSDDAPLLIAAHRGQWREAPENSLAAIEAAIRDGAEIIELDVMRTKDDHLVLMHDTTVDRTTDGTGAVADLTLAQIKDLRLKQGLGGDQAALTEHRVPTLEEALDVLRGRAFVNLDKGWSIREDIYRVLDETGTVDHGLFKSSAPVAEVDAFLADHPDALYLHVVNDANTDSIGAFATDPVAYEIVFDDLADAQVQPEALAEVRETSRIWINSMWESLAAGMTDETSLRDEDLGWKRLVDDFGASMIQTDNVEALDYWRDGGDLDRYGYLPGKDRTVRVQGEDYATGGEGVAYHDLDPNRCTVMRLDEGVDICSNRGAIGVSWIRGGEWIRYQVEVPKTGRYRVSARVSSPYSPAGSVVLEWDGKAGAVREIRNTTHHGAFELQPLETTFLTQGTHDLVVRMPEGFQNFNIDYLQLDRGVPPVRA</sequence>
<dbReference type="GO" id="GO:0070291">
    <property type="term" value="P:N-acylethanolamine metabolic process"/>
    <property type="evidence" value="ECO:0007669"/>
    <property type="project" value="TreeGrafter"/>
</dbReference>
<reference evidence="5 6" key="1">
    <citation type="journal article" date="2012" name="Stand. Genomic Sci.">
        <title>Genome sequence of the soil bacterium Saccharomonospora azurea type strain (NA-128(T)).</title>
        <authorList>
            <person name="Klenk H.P."/>
            <person name="Held B."/>
            <person name="Lucas S."/>
            <person name="Lapidus A."/>
            <person name="Copeland A."/>
            <person name="Hammon N."/>
            <person name="Pitluck S."/>
            <person name="Goodwin L.A."/>
            <person name="Han C."/>
            <person name="Tapia R."/>
            <person name="Brambilla E.M."/>
            <person name="Potter G."/>
            <person name="Land M."/>
            <person name="Ivanova N."/>
            <person name="Rohde M."/>
            <person name="Goker M."/>
            <person name="Detter J.C."/>
            <person name="Kyrpides N.C."/>
            <person name="Woyke T."/>
        </authorList>
    </citation>
    <scope>NUCLEOTIDE SEQUENCE [LARGE SCALE GENOMIC DNA]</scope>
    <source>
        <strain evidence="5 6">NA-128</strain>
    </source>
</reference>
<dbReference type="InterPro" id="IPR008979">
    <property type="entry name" value="Galactose-bd-like_sf"/>
</dbReference>
<dbReference type="Pfam" id="PF16387">
    <property type="entry name" value="DUF4996"/>
    <property type="match status" value="1"/>
</dbReference>
<dbReference type="SUPFAM" id="SSF49785">
    <property type="entry name" value="Galactose-binding domain-like"/>
    <property type="match status" value="1"/>
</dbReference>
<evidence type="ECO:0000313" key="5">
    <source>
        <dbReference type="EMBL" id="EHY87607.1"/>
    </source>
</evidence>
<dbReference type="InterPro" id="IPR032160">
    <property type="entry name" value="DUF4996"/>
</dbReference>
<gene>
    <name evidence="5" type="ORF">SacazDRAFT_00657</name>
</gene>
<evidence type="ECO:0000256" key="1">
    <source>
        <dbReference type="ARBA" id="ARBA00022729"/>
    </source>
</evidence>
<dbReference type="GO" id="GO:0030246">
    <property type="term" value="F:carbohydrate binding"/>
    <property type="evidence" value="ECO:0007669"/>
    <property type="project" value="InterPro"/>
</dbReference>
<feature type="domain" description="CBM6" evidence="3">
    <location>
        <begin position="320"/>
        <end position="460"/>
    </location>
</feature>
<keyword evidence="6" id="KW-1185">Reference proteome</keyword>
<dbReference type="InterPro" id="IPR006584">
    <property type="entry name" value="Cellulose-bd_IV"/>
</dbReference>
<dbReference type="InterPro" id="IPR030395">
    <property type="entry name" value="GP_PDE_dom"/>
</dbReference>
<feature type="chain" id="PRO_5003612004" evidence="2">
    <location>
        <begin position="29"/>
        <end position="468"/>
    </location>
</feature>
<dbReference type="PROSITE" id="PS51704">
    <property type="entry name" value="GP_PDE"/>
    <property type="match status" value="1"/>
</dbReference>
<feature type="domain" description="GP-PDE" evidence="4">
    <location>
        <begin position="50"/>
        <end position="335"/>
    </location>
</feature>
<feature type="signal peptide" evidence="2">
    <location>
        <begin position="1"/>
        <end position="28"/>
    </location>
</feature>
<dbReference type="InterPro" id="IPR017946">
    <property type="entry name" value="PLC-like_Pdiesterase_TIM-brl"/>
</dbReference>
<dbReference type="GO" id="GO:0006644">
    <property type="term" value="P:phospholipid metabolic process"/>
    <property type="evidence" value="ECO:0007669"/>
    <property type="project" value="TreeGrafter"/>
</dbReference>
<dbReference type="AlphaFoldDB" id="H8GAP1"/>
<dbReference type="PANTHER" id="PTHR46320">
    <property type="entry name" value="GLYCEROPHOSPHODIESTER PHOSPHODIESTERASE 1"/>
    <property type="match status" value="1"/>
</dbReference>
<dbReference type="Proteomes" id="UP000004705">
    <property type="component" value="Chromosome"/>
</dbReference>
<protein>
    <submittedName>
        <fullName evidence="5">Glycerophosphoryl diester phosphodiesterase</fullName>
    </submittedName>
</protein>
<dbReference type="Pfam" id="PF03422">
    <property type="entry name" value="CBM_6"/>
    <property type="match status" value="1"/>
</dbReference>
<dbReference type="Pfam" id="PF03009">
    <property type="entry name" value="GDPD"/>
    <property type="match status" value="1"/>
</dbReference>
<dbReference type="Gene3D" id="2.60.120.260">
    <property type="entry name" value="Galactose-binding domain-like"/>
    <property type="match status" value="1"/>
</dbReference>
<dbReference type="PROSITE" id="PS51175">
    <property type="entry name" value="CBM6"/>
    <property type="match status" value="1"/>
</dbReference>
<evidence type="ECO:0000313" key="6">
    <source>
        <dbReference type="Proteomes" id="UP000004705"/>
    </source>
</evidence>
<dbReference type="GO" id="GO:0008889">
    <property type="term" value="F:glycerophosphodiester phosphodiesterase activity"/>
    <property type="evidence" value="ECO:0007669"/>
    <property type="project" value="TreeGrafter"/>
</dbReference>
<organism evidence="5 6">
    <name type="scientific">Saccharomonospora azurea NA-128</name>
    <dbReference type="NCBI Taxonomy" id="882081"/>
    <lineage>
        <taxon>Bacteria</taxon>
        <taxon>Bacillati</taxon>
        <taxon>Actinomycetota</taxon>
        <taxon>Actinomycetes</taxon>
        <taxon>Pseudonocardiales</taxon>
        <taxon>Pseudonocardiaceae</taxon>
        <taxon>Saccharomonospora</taxon>
    </lineage>
</organism>
<dbReference type="Gene3D" id="3.20.20.190">
    <property type="entry name" value="Phosphatidylinositol (PI) phosphodiesterase"/>
    <property type="match status" value="1"/>
</dbReference>
<name>H8GAP1_9PSEU</name>
<dbReference type="CDD" id="cd04080">
    <property type="entry name" value="CBM6_cellulase-like"/>
    <property type="match status" value="1"/>
</dbReference>
<evidence type="ECO:0000259" key="3">
    <source>
        <dbReference type="PROSITE" id="PS51175"/>
    </source>
</evidence>
<dbReference type="EMBL" id="CM001466">
    <property type="protein sequence ID" value="EHY87607.1"/>
    <property type="molecule type" value="Genomic_DNA"/>
</dbReference>
<dbReference type="SMART" id="SM00606">
    <property type="entry name" value="CBD_IV"/>
    <property type="match status" value="1"/>
</dbReference>
<dbReference type="SUPFAM" id="SSF51695">
    <property type="entry name" value="PLC-like phosphodiesterases"/>
    <property type="match status" value="1"/>
</dbReference>
<dbReference type="CDD" id="cd08566">
    <property type="entry name" value="GDPD_AtGDE_like"/>
    <property type="match status" value="1"/>
</dbReference>
<evidence type="ECO:0000259" key="4">
    <source>
        <dbReference type="PROSITE" id="PS51704"/>
    </source>
</evidence>
<dbReference type="InterPro" id="IPR005084">
    <property type="entry name" value="CBM6"/>
</dbReference>
<dbReference type="PANTHER" id="PTHR46320:SF1">
    <property type="entry name" value="GLYCEROPHOSPHODIESTER PHOSPHODIESTERASE 1"/>
    <property type="match status" value="1"/>
</dbReference>
<dbReference type="GO" id="GO:0005886">
    <property type="term" value="C:plasma membrane"/>
    <property type="evidence" value="ECO:0007669"/>
    <property type="project" value="TreeGrafter"/>
</dbReference>